<evidence type="ECO:0000256" key="5">
    <source>
        <dbReference type="ARBA" id="ARBA00023136"/>
    </source>
</evidence>
<evidence type="ECO:0000256" key="6">
    <source>
        <dbReference type="SAM" id="Phobius"/>
    </source>
</evidence>
<dbReference type="GO" id="GO:0022857">
    <property type="term" value="F:transmembrane transporter activity"/>
    <property type="evidence" value="ECO:0007669"/>
    <property type="project" value="InterPro"/>
</dbReference>
<feature type="transmembrane region" description="Helical" evidence="6">
    <location>
        <begin position="286"/>
        <end position="303"/>
    </location>
</feature>
<feature type="transmembrane region" description="Helical" evidence="6">
    <location>
        <begin position="205"/>
        <end position="228"/>
    </location>
</feature>
<reference evidence="7 8" key="1">
    <citation type="submission" date="2018-08" db="EMBL/GenBank/DDBJ databases">
        <title>A genome reference for cultivated species of the human gut microbiota.</title>
        <authorList>
            <person name="Zou Y."/>
            <person name="Xue W."/>
            <person name="Luo G."/>
        </authorList>
    </citation>
    <scope>NUCLEOTIDE SEQUENCE [LARGE SCALE GENOMIC DNA]</scope>
    <source>
        <strain evidence="7 8">AF18-46</strain>
    </source>
</reference>
<gene>
    <name evidence="7" type="ORF">DWX20_03095</name>
</gene>
<feature type="transmembrane region" description="Helical" evidence="6">
    <location>
        <begin position="240"/>
        <end position="266"/>
    </location>
</feature>
<comment type="subcellular location">
    <subcellularLocation>
        <location evidence="1">Cell membrane</location>
        <topology evidence="1">Multi-pass membrane protein</topology>
    </subcellularLocation>
</comment>
<dbReference type="PANTHER" id="PTHR43370:SF1">
    <property type="entry name" value="GUANOSINE ABC TRANSPORTER PERMEASE PROTEIN NUPQ"/>
    <property type="match status" value="1"/>
</dbReference>
<keyword evidence="2" id="KW-1003">Cell membrane</keyword>
<dbReference type="EMBL" id="QRWX01000001">
    <property type="protein sequence ID" value="RGT58045.1"/>
    <property type="molecule type" value="Genomic_DNA"/>
</dbReference>
<dbReference type="InterPro" id="IPR001851">
    <property type="entry name" value="ABC_transp_permease"/>
</dbReference>
<feature type="transmembrane region" description="Helical" evidence="6">
    <location>
        <begin position="38"/>
        <end position="58"/>
    </location>
</feature>
<evidence type="ECO:0000256" key="1">
    <source>
        <dbReference type="ARBA" id="ARBA00004651"/>
    </source>
</evidence>
<keyword evidence="4 6" id="KW-1133">Transmembrane helix</keyword>
<organism evidence="7 8">
    <name type="scientific">Solobacterium moorei</name>
    <dbReference type="NCBI Taxonomy" id="102148"/>
    <lineage>
        <taxon>Bacteria</taxon>
        <taxon>Bacillati</taxon>
        <taxon>Bacillota</taxon>
        <taxon>Erysipelotrichia</taxon>
        <taxon>Erysipelotrichales</taxon>
        <taxon>Erysipelotrichaceae</taxon>
        <taxon>Solobacterium</taxon>
    </lineage>
</organism>
<feature type="transmembrane region" description="Helical" evidence="6">
    <location>
        <begin position="64"/>
        <end position="85"/>
    </location>
</feature>
<protein>
    <submittedName>
        <fullName evidence="7">ABC transporter permease</fullName>
    </submittedName>
</protein>
<evidence type="ECO:0000256" key="3">
    <source>
        <dbReference type="ARBA" id="ARBA00022692"/>
    </source>
</evidence>
<accession>A0A412PIP0</accession>
<dbReference type="GO" id="GO:0005886">
    <property type="term" value="C:plasma membrane"/>
    <property type="evidence" value="ECO:0007669"/>
    <property type="project" value="UniProtKB-SubCell"/>
</dbReference>
<sequence>MFSLIMTPEFFFAIFRITAPILFATMAAVICEKAGVSNIGLEGTMMISALFGSLFAYYSGNWFVGLLVAVAVGIIVSLLMGFFAFNLKTNIILTGTAVNMIGSGGTIFLVKVITGITQGSQLTSTTSLITQKLQIPSITIPFIDKIPVIGQVLSGHSLLTYFAFICVFLTWVLLYHTPLGLNIRSVGENSHAASSVGVSVIRVKYITMVIAGILCGMGGAFMSMYYAMGWSLDMVAGRGFIALAAQAMGAGEPLGCMLAALIFGFAQAFGIKLSATGVDSNLVSPIPYLVTIIGLVVFALIAASRAKHARRENAEKVSA</sequence>
<keyword evidence="3 6" id="KW-0812">Transmembrane</keyword>
<dbReference type="Pfam" id="PF02653">
    <property type="entry name" value="BPD_transp_2"/>
    <property type="match status" value="1"/>
</dbReference>
<feature type="transmembrane region" description="Helical" evidence="6">
    <location>
        <begin position="12"/>
        <end position="31"/>
    </location>
</feature>
<evidence type="ECO:0000256" key="2">
    <source>
        <dbReference type="ARBA" id="ARBA00022475"/>
    </source>
</evidence>
<dbReference type="RefSeq" id="WP_006525496.1">
    <property type="nucleotide sequence ID" value="NZ_CABJCF010000001.1"/>
</dbReference>
<keyword evidence="5 6" id="KW-0472">Membrane</keyword>
<dbReference type="PANTHER" id="PTHR43370">
    <property type="entry name" value="SUGAR ABC TRANSPORTER INTEGRAL MEMBRANE PROTEIN-RELATED"/>
    <property type="match status" value="1"/>
</dbReference>
<evidence type="ECO:0000256" key="4">
    <source>
        <dbReference type="ARBA" id="ARBA00022989"/>
    </source>
</evidence>
<feature type="transmembrane region" description="Helical" evidence="6">
    <location>
        <begin position="158"/>
        <end position="176"/>
    </location>
</feature>
<dbReference type="CDD" id="cd06580">
    <property type="entry name" value="TM_PBP1_transp_TpRbsC_like"/>
    <property type="match status" value="1"/>
</dbReference>
<proteinExistence type="predicted"/>
<comment type="caution">
    <text evidence="7">The sequence shown here is derived from an EMBL/GenBank/DDBJ whole genome shotgun (WGS) entry which is preliminary data.</text>
</comment>
<dbReference type="AlphaFoldDB" id="A0A412PIP0"/>
<name>A0A412PIP0_9FIRM</name>
<dbReference type="Proteomes" id="UP000284731">
    <property type="component" value="Unassembled WGS sequence"/>
</dbReference>
<evidence type="ECO:0000313" key="8">
    <source>
        <dbReference type="Proteomes" id="UP000284731"/>
    </source>
</evidence>
<evidence type="ECO:0000313" key="7">
    <source>
        <dbReference type="EMBL" id="RGT58045.1"/>
    </source>
</evidence>